<proteinExistence type="predicted"/>
<dbReference type="EMBL" id="BAQB01000055">
    <property type="protein sequence ID" value="GBR48773.1"/>
    <property type="molecule type" value="Genomic_DNA"/>
</dbReference>
<gene>
    <name evidence="1" type="ORF">AA106556_1883</name>
</gene>
<sequence length="229" mass="25146">MIDVSPIALILSGACVGTELAAEFGLVPPSFLPLGVGRIFDFQIDGLRKDLPDNIRLFITVPESFNIPPHDRQRLREKGVTPVPVPADLHLSEAIVYAINVIGAYACPVHILHGDTILGQIPTGTDIVAVRPGGDDYSWAAVHHEEGNVLRLETLAATDDKPADTPIACGYFAFSNGVELVRAFSQARSSFVEGVNRYLVQHPLRRVEVEEWFDFGHIQTYFGWPCCKV</sequence>
<organism evidence="1 2">
    <name type="scientific">Neokomagataea tanensis NBRC 106556</name>
    <dbReference type="NCBI Taxonomy" id="1223519"/>
    <lineage>
        <taxon>Bacteria</taxon>
        <taxon>Pseudomonadati</taxon>
        <taxon>Pseudomonadota</taxon>
        <taxon>Alphaproteobacteria</taxon>
        <taxon>Acetobacterales</taxon>
        <taxon>Acetobacteraceae</taxon>
        <taxon>Neokomagataea</taxon>
    </lineage>
</organism>
<evidence type="ECO:0008006" key="3">
    <source>
        <dbReference type="Google" id="ProtNLM"/>
    </source>
</evidence>
<keyword evidence="2" id="KW-1185">Reference proteome</keyword>
<dbReference type="RefSeq" id="WP_267288086.1">
    <property type="nucleotide sequence ID" value="NZ_BAQB01000055.1"/>
</dbReference>
<name>A0ABQ0QL46_9PROT</name>
<evidence type="ECO:0000313" key="1">
    <source>
        <dbReference type="EMBL" id="GBR48773.1"/>
    </source>
</evidence>
<comment type="caution">
    <text evidence="1">The sequence shown here is derived from an EMBL/GenBank/DDBJ whole genome shotgun (WGS) entry which is preliminary data.</text>
</comment>
<protein>
    <recommendedName>
        <fullName evidence="3">MobA-like NTP transferase domain-containing protein</fullName>
    </recommendedName>
</protein>
<dbReference type="Proteomes" id="UP001062443">
    <property type="component" value="Unassembled WGS sequence"/>
</dbReference>
<accession>A0ABQ0QL46</accession>
<reference evidence="1" key="1">
    <citation type="submission" date="2013-04" db="EMBL/GenBank/DDBJ databases">
        <title>The genome sequencing project of 58 acetic acid bacteria.</title>
        <authorList>
            <person name="Okamoto-Kainuma A."/>
            <person name="Ishikawa M."/>
            <person name="Umino S."/>
            <person name="Koizumi Y."/>
            <person name="Shiwa Y."/>
            <person name="Yoshikawa H."/>
            <person name="Matsutani M."/>
            <person name="Matsushita K."/>
        </authorList>
    </citation>
    <scope>NUCLEOTIDE SEQUENCE</scope>
    <source>
        <strain evidence="1">NBRC 106556</strain>
    </source>
</reference>
<evidence type="ECO:0000313" key="2">
    <source>
        <dbReference type="Proteomes" id="UP001062443"/>
    </source>
</evidence>